<reference evidence="2" key="1">
    <citation type="journal article" date="2017" name="Nat. Ecol. Evol.">
        <title>Genome expansion and lineage-specific genetic innovations in the forest pathogenic fungi Armillaria.</title>
        <authorList>
            <person name="Sipos G."/>
            <person name="Prasanna A.N."/>
            <person name="Walter M.C."/>
            <person name="O'Connor E."/>
            <person name="Balint B."/>
            <person name="Krizsan K."/>
            <person name="Kiss B."/>
            <person name="Hess J."/>
            <person name="Varga T."/>
            <person name="Slot J."/>
            <person name="Riley R."/>
            <person name="Boka B."/>
            <person name="Rigling D."/>
            <person name="Barry K."/>
            <person name="Lee J."/>
            <person name="Mihaltcheva S."/>
            <person name="LaButti K."/>
            <person name="Lipzen A."/>
            <person name="Waldron R."/>
            <person name="Moloney N.M."/>
            <person name="Sperisen C."/>
            <person name="Kredics L."/>
            <person name="Vagvoelgyi C."/>
            <person name="Patrignani A."/>
            <person name="Fitzpatrick D."/>
            <person name="Nagy I."/>
            <person name="Doyle S."/>
            <person name="Anderson J.B."/>
            <person name="Grigoriev I.V."/>
            <person name="Gueldener U."/>
            <person name="Muensterkoetter M."/>
            <person name="Nagy L.G."/>
        </authorList>
    </citation>
    <scope>NUCLEOTIDE SEQUENCE [LARGE SCALE GENOMIC DNA]</scope>
    <source>
        <strain evidence="2">Ar21-2</strain>
    </source>
</reference>
<dbReference type="InParanoid" id="A0A2H3DHJ1"/>
<accession>A0A2H3DHJ1</accession>
<organism evidence="1 2">
    <name type="scientific">Armillaria gallica</name>
    <name type="common">Bulbous honey fungus</name>
    <name type="synonym">Armillaria bulbosa</name>
    <dbReference type="NCBI Taxonomy" id="47427"/>
    <lineage>
        <taxon>Eukaryota</taxon>
        <taxon>Fungi</taxon>
        <taxon>Dikarya</taxon>
        <taxon>Basidiomycota</taxon>
        <taxon>Agaricomycotina</taxon>
        <taxon>Agaricomycetes</taxon>
        <taxon>Agaricomycetidae</taxon>
        <taxon>Agaricales</taxon>
        <taxon>Marasmiineae</taxon>
        <taxon>Physalacriaceae</taxon>
        <taxon>Armillaria</taxon>
    </lineage>
</organism>
<dbReference type="EMBL" id="KZ293665">
    <property type="protein sequence ID" value="PBK90328.1"/>
    <property type="molecule type" value="Genomic_DNA"/>
</dbReference>
<dbReference type="Proteomes" id="UP000217790">
    <property type="component" value="Unassembled WGS sequence"/>
</dbReference>
<dbReference type="AlphaFoldDB" id="A0A2H3DHJ1"/>
<evidence type="ECO:0000313" key="1">
    <source>
        <dbReference type="EMBL" id="PBK90328.1"/>
    </source>
</evidence>
<evidence type="ECO:0000313" key="2">
    <source>
        <dbReference type="Proteomes" id="UP000217790"/>
    </source>
</evidence>
<proteinExistence type="predicted"/>
<protein>
    <submittedName>
        <fullName evidence="1">Uncharacterized protein</fullName>
    </submittedName>
</protein>
<gene>
    <name evidence="1" type="ORF">ARMGADRAFT_1064481</name>
</gene>
<sequence>MSSTYSASETVILGWNFPTNTIYLPQHENLSAHENILRRLDAREAIDVELQFPFHECANIGIILAWISKYRKARSVSISTYRWKSLMDDTVALIRDPPARITAIRLKEGVDCESFPPAMLESLLAYSPSTLQELTISWVNFHRTFRTIHRKGSFRGSMHPRILDLDMSSVSLVYVLEYLGILIDEGILKVDQLKSVSITLGFYEFFLDKHADAQVLADYVLQALERLYKHGVALEVLKITDALKNNGMSFLKSITRWYNTWQIGSAQVSPSLEGLRPSE</sequence>
<dbReference type="OMA" id="FRTIHRK"/>
<name>A0A2H3DHJ1_ARMGA</name>
<dbReference type="OrthoDB" id="2862069at2759"/>
<keyword evidence="2" id="KW-1185">Reference proteome</keyword>